<dbReference type="InterPro" id="IPR010331">
    <property type="entry name" value="ExoD"/>
</dbReference>
<dbReference type="PANTHER" id="PTHR41795:SF1">
    <property type="entry name" value="EXOPOLYSACCHARIDE SYNTHESIS PROTEIN"/>
    <property type="match status" value="1"/>
</dbReference>
<feature type="transmembrane region" description="Helical" evidence="1">
    <location>
        <begin position="126"/>
        <end position="148"/>
    </location>
</feature>
<dbReference type="Proteomes" id="UP001139319">
    <property type="component" value="Unassembled WGS sequence"/>
</dbReference>
<comment type="caution">
    <text evidence="2">The sequence shown here is derived from an EMBL/GenBank/DDBJ whole genome shotgun (WGS) entry which is preliminary data.</text>
</comment>
<reference evidence="2" key="2">
    <citation type="submission" date="2023-01" db="EMBL/GenBank/DDBJ databases">
        <title>Gilvimarinus xylanilyticus HB14 isolated from Caulerpa lentillifera aquaculture base in Hainan, China.</title>
        <authorList>
            <person name="Zhang Y.-J."/>
        </authorList>
    </citation>
    <scope>NUCLEOTIDE SEQUENCE</scope>
    <source>
        <strain evidence="2">HB14</strain>
    </source>
</reference>
<dbReference type="AlphaFoldDB" id="A0A9X2HYD8"/>
<evidence type="ECO:0000313" key="2">
    <source>
        <dbReference type="EMBL" id="MCP8899989.1"/>
    </source>
</evidence>
<feature type="transmembrane region" description="Helical" evidence="1">
    <location>
        <begin position="168"/>
        <end position="185"/>
    </location>
</feature>
<accession>A0A9X2HYD8</accession>
<dbReference type="RefSeq" id="WP_253968281.1">
    <property type="nucleotide sequence ID" value="NZ_JAMFTH010000003.1"/>
</dbReference>
<keyword evidence="1" id="KW-0472">Membrane</keyword>
<gene>
    <name evidence="2" type="ORF">M6D89_11830</name>
</gene>
<keyword evidence="3" id="KW-1185">Reference proteome</keyword>
<dbReference type="PIRSF" id="PIRSF033239">
    <property type="entry name" value="ExoD"/>
    <property type="match status" value="1"/>
</dbReference>
<dbReference type="EMBL" id="JAMFTH010000003">
    <property type="protein sequence ID" value="MCP8899989.1"/>
    <property type="molecule type" value="Genomic_DNA"/>
</dbReference>
<feature type="transmembrane region" description="Helical" evidence="1">
    <location>
        <begin position="54"/>
        <end position="72"/>
    </location>
</feature>
<feature type="transmembrane region" description="Helical" evidence="1">
    <location>
        <begin position="29"/>
        <end position="48"/>
    </location>
</feature>
<organism evidence="2 3">
    <name type="scientific">Gilvimarinus xylanilyticus</name>
    <dbReference type="NCBI Taxonomy" id="2944139"/>
    <lineage>
        <taxon>Bacteria</taxon>
        <taxon>Pseudomonadati</taxon>
        <taxon>Pseudomonadota</taxon>
        <taxon>Gammaproteobacteria</taxon>
        <taxon>Cellvibrionales</taxon>
        <taxon>Cellvibrionaceae</taxon>
        <taxon>Gilvimarinus</taxon>
    </lineage>
</organism>
<keyword evidence="1" id="KW-1133">Transmembrane helix</keyword>
<evidence type="ECO:0000313" key="3">
    <source>
        <dbReference type="Proteomes" id="UP001139319"/>
    </source>
</evidence>
<name>A0A9X2HYD8_9GAMM</name>
<sequence>METLTRTVEQIQNAEREDRIHLGKVVDTFASRGFGPLLLIPALITFLPTGGIPGVPAVCGVVMILLAGQLLVGQQKPWIPQRLSRMSVEREKFVRLLEKSKGFTHTVDKVIKPRFQWITGKQASRWIAALIMVLAGSLIVLGPIPFAAAIPSGILVLISLGLVAKDGLLIISGVTLSVTAAFFLLR</sequence>
<evidence type="ECO:0000256" key="1">
    <source>
        <dbReference type="SAM" id="Phobius"/>
    </source>
</evidence>
<reference evidence="2" key="1">
    <citation type="submission" date="2022-05" db="EMBL/GenBank/DDBJ databases">
        <authorList>
            <person name="Sun H.-N."/>
        </authorList>
    </citation>
    <scope>NUCLEOTIDE SEQUENCE</scope>
    <source>
        <strain evidence="2">HB14</strain>
    </source>
</reference>
<protein>
    <submittedName>
        <fullName evidence="2">Exopolysaccharide biosynthesis protein</fullName>
    </submittedName>
</protein>
<dbReference type="Pfam" id="PF06055">
    <property type="entry name" value="ExoD"/>
    <property type="match status" value="1"/>
</dbReference>
<proteinExistence type="predicted"/>
<dbReference type="PANTHER" id="PTHR41795">
    <property type="entry name" value="EXOPOLYSACCHARIDE SYNTHESIS PROTEIN"/>
    <property type="match status" value="1"/>
</dbReference>
<keyword evidence="1" id="KW-0812">Transmembrane</keyword>